<evidence type="ECO:0000256" key="2">
    <source>
        <dbReference type="ARBA" id="ARBA00022737"/>
    </source>
</evidence>
<sequence>MKNKLLFIFLFFICSSAFANTTVTKYRWRNDNGSETTATWKANLNTSTILDGSPIRLRFEVESDPIDPVNRGIQLQYKKVGETTWVDVTNDATTNHFVYTTSPNVSNLQNTTQQLNSGSFTSGGYSKIVSSTNSSQIPISAGSILEVEYVFKPTANASLSTEYEFRPSSHNTFNVIAKGTTAPNLVFLPDFENSTPSASSINKTSFILETDINQAGTIYYVVVADGATAPTISEIKAGTGSGGSGEITKGNATISIGNFTQNFNVTGLTLGTNYDVYVVAEDTQSTPNVQTAATKLDVTTTLGLQLWLKANDGLTKNASNEVTAWVDQSSFTTSVTPNGMPKQTHSINFNPVVSFDNTDTQYFNIDLSGIDNTDYSLIAVAKRTSNISNNHILGTSPAGPNKGLHFGYKLNGTATQSHFANDLDMSVSNFDAPEIAPVLLHGQLDKSVGRKLSQLKAGTLQSKTDTNTASLSGFTASTLGRGFNSESFEGEIAEVIVYNATLPNTEVAKIYSYLAIKYGLTLDNTGGFENGDYVASDGTTLYWDASENTSYYNDITIIAKDDDFDLHQPKSKSENSNALLTIEKTGGITNDKSAIAIGNNNQAFAFSATNAPTGFLTSDRIWKMQKTGALNTIDISVDVAGNSGVLADYKLLVNSSAATFSSGTTTFNATSISGNTITFGNITTTNNAYFTVAEASIDKTALLPANNATSIALSTNLEITFNKNVSKGTGNITIFDASDDSAIQVIDVTSTNVVTSNNKATIQTNGNLLKGKSYYVQIASGAFKDSDNNPFLGVLDKTTWSFSTIANVAPTFSSTPTTSASANNLYSYDIAINDTDDANTILDIDATTLPSWLTFTKKKVTTLAGSGNYGFKDDTGTNADFINIEDIVTDSNGNIYVMDNLRIRKITPAGVVTTFAGSGNLGNINGTGTNASFQNMRDLTIDSNDNLFLLESNVIKKITPSAVVTTFAGSSFGYTDSTVGTNAKFSVLTSIGIDANDNLYVTERTTYGRLRKITPTGAVTTVVANNIHNIYNAVSTGLVANSDGSEIYISYQNYNLIIKITNGVVSTLTNSAFGFADGTLSSAQFNRPSELFLDDNNNLFVSDVFNRKIRKITPAGVVSSVIGRDSGDLDGNENNAKFTQINDFTITKQGILYLADVRKLKKIVPEFKIFGTPNGTHVGSNAVNLALTDGVATTNQNFTITVSDAVLPTVANLTPSDDATEVATGDALIVRFNEPIKKGTGSITLQNTTTSTTETISVGSTNVTINGNLLIIKPANRLIDNNSYYVNIPNTAILDLANNAFAGFTDATTWNFTTENNTAPTISSATSATAEVGSPFKYEVAISDPEKDFIATTITGLPSWLQNKEEYNVTTIAGRNSGATDGTGTDARFSFPNETVVDKNGNIFVADYGNHKIRKIDTNGVVTTFAGSGTAGNADGVGTAASFNLPTGIAIDKEGFLYVTGLLSHNIRKISPTGQVTTIAGTGASGSNNGLGTSASFNQPRGIVVDASGNIFVADTQNHMIRKIDQSGQVTTYAGSTSNGNVDGNGTNASFSQPYGITIDSNGNLYVADYINHRIRKIDINRNVTTIAGSSSGNIDANGTSARFKNPRGITITPNGIIYVSDTYNHSIRKIATNGDVTTVAGSGFRSFRDGIGANAYFYEPYGIALGENNDLIVGDARNNRIRRINITPVLEGTPALSDVGTASIALNADDLKGATANQNLALTIANLVPTISDLAPLDNATGIAIDSILRITFSEKIFKGTGNINIHDASDDSVVETIDVTTNKVKINNLVVNDTSVDIETSKLTYNKNYYINMPSGVFKDVVNNDFAGIADKTTWNFTSEINLDPTFTSTPVTSVNENASYNYTITTTDPEGDNQTVTSNTLPTWLTPKKSVSTVTTLAGSGNYADVNGIGTNASFRGNLRGIVVDSNDNIFVSVQQNRKIKKITPTGLVSDFVGNGSYGNSAGTGTNVGLADPTGMTIDSNDNIYLLDRNANSLKKITPTGVVTILAGGGCSGDVDGTLPAAKFNYPDGIALDSNNNIYIADTGNHKIRKITPSGTVTTLAGRGSIFSGDADGTGTDAQFNRPTGIAIDSDGNVYVGDGSNRKIRKITPAGVVTTFAGNGSYGNTDGTGTNATFSSELDDIVIDKFNNLYVTDQGNNSIRKITSNGVVTTLVGNGSGDLDGPVATAKFAEPRGITLDKEGNFIISDQGNYKIRKINNTINSLEGNPTTAEIGNYPIQLTVKDGKGGSSQQNFTIAVKDITVPLATIYSPLDDATNVLINSNLQITFNEDMAKGTGNIKFYDASDDSVLHTIDVTSSQVSINNKVVTINPSFSLLKSKNYYVQIDSGALTDVAGNDFVGISDKTSWSFGTEQKVASTFSFADISKTYGDANFNLSASTNSTGTISYSIVAGGTGTATLSGTNNATLSVGNVGTVKVKATLAEDSNYFSASKIITLTITQKAITITADAKSKVYGETDPTLTYKITTGSLVGSDAFTGSLSRATGEDVGTYAIASTLANSNYNITFVADNLSITQKAITITADAKSKVYGDADPTLTYQITTGSLVGSDAFTGSLSRATGEDVGTYAIASTLANSNYNITFVADNLSITQKAITITADAKSKVYGDSDPTLTYQITTGSLVGSDVFTGSLSRATGENVGTYAIASTLANSNYNITFVADNLSITQKAITITADAKTKVYGEADPTLTYQITTGSLVGSDVFTGSLSRATGENVGNYAISSTLNNANYNITFTSADLSITQKAITITADAKSKVYGDADPTLTYKITTGSLVGSDVFTGSLSRATGENVGTYAIASTLANSNYNITFVADNLSITQKAITITADAKSKVYGDADPTLTYQITTGSLVGSDVFTGSLSRATGENVGNYAISSTLNNANYNITFTSADLSITQKAITITADAKSKVYGDADPTLTYKITTGSLVGSDVFTGSLSRATGENVGTYAIASTLANSNYNITFVADNLSITQKAITITADAKSKVYGETDPTLSYQITSGSLETGDSLTGSLSRATGEDVGTYAISSTLANSNYNITFVADNLSITQKAITITADAKSKVYGETDPTLSYQITSGSLETGDSLTGSLSRATGEDVGTYAISSTLANSNYNITFVADNLSITQKAITITADAKSKVYGESDPTLTYQITTGSLVGRDVFTGSLSRATGENVGNYAISSTLNNANYNITFTSADLSITQKAITITADAKSKVYGEADPTLTYQITTGSLVGSDVLTGNLSRTTGEDVGNYAIASTLANSNYNITFVADNLSITQKAITITADAKSKVYGDADPTLTYQITTGSLVGSDVFTGNLSRTTGEDVGNYAIASTLANSNYNITFVADNLSITQKAITITADAKSKVYGEADPTLTYKITTGSLVGSDVFTGSLSRATGEDVGKYSIASTLANSNYNITFVAENLTITKAILTVTITSGQTKVYGTPNPTNFNFTVTGFVNGDSLADINTTGMKISRESGEDVGTYKISITGIADLNYDINLITAVFTITKANQTITFGPLSHSDKDSFELKATASSGLDVVYTSSDTSIATISGNIINVISTGTVTITASQPGNINYNPATDVGQQLVITVLSVQDEILSDKKVFIYPNPAKNTLKISLGIEKASVTIYDINGKLVKKQRNYISDRMLDISNLPIGVYLIKIKSDNNIITKRLVKAE</sequence>
<feature type="repeat" description="NHL" evidence="3">
    <location>
        <begin position="1546"/>
        <end position="1581"/>
    </location>
</feature>
<evidence type="ECO:0000259" key="7">
    <source>
        <dbReference type="Pfam" id="PF18962"/>
    </source>
</evidence>
<dbReference type="InterPro" id="IPR015919">
    <property type="entry name" value="Cadherin-like_sf"/>
</dbReference>
<dbReference type="InterPro" id="IPR041286">
    <property type="entry name" value="MBG_2"/>
</dbReference>
<protein>
    <submittedName>
        <fullName evidence="10">Ig-like domain-containing protein</fullName>
    </submittedName>
</protein>
<feature type="domain" description="DUF8202" evidence="9">
    <location>
        <begin position="507"/>
        <end position="687"/>
    </location>
</feature>
<dbReference type="PANTHER" id="PTHR13833">
    <property type="match status" value="1"/>
</dbReference>
<evidence type="ECO:0000259" key="5">
    <source>
        <dbReference type="Pfam" id="PF13205"/>
    </source>
</evidence>
<dbReference type="PROSITE" id="PS51125">
    <property type="entry name" value="NHL"/>
    <property type="match status" value="5"/>
</dbReference>
<dbReference type="InterPro" id="IPR026444">
    <property type="entry name" value="Secre_tail"/>
</dbReference>
<dbReference type="InterPro" id="IPR013320">
    <property type="entry name" value="ConA-like_dom_sf"/>
</dbReference>
<feature type="repeat" description="NHL" evidence="3">
    <location>
        <begin position="2020"/>
        <end position="2057"/>
    </location>
</feature>
<dbReference type="NCBIfam" id="TIGR04183">
    <property type="entry name" value="Por_Secre_tail"/>
    <property type="match status" value="1"/>
</dbReference>
<feature type="domain" description="MBG" evidence="6">
    <location>
        <begin position="2914"/>
        <end position="2982"/>
    </location>
</feature>
<organism evidence="10 11">
    <name type="scientific">Polaribacter cellanae</name>
    <dbReference type="NCBI Taxonomy" id="2818493"/>
    <lineage>
        <taxon>Bacteria</taxon>
        <taxon>Pseudomonadati</taxon>
        <taxon>Bacteroidota</taxon>
        <taxon>Flavobacteriia</taxon>
        <taxon>Flavobacteriales</taxon>
        <taxon>Flavobacteriaceae</taxon>
    </lineage>
</organism>
<dbReference type="Gene3D" id="3.30.160.710">
    <property type="match status" value="10"/>
</dbReference>
<evidence type="ECO:0000313" key="11">
    <source>
        <dbReference type="Proteomes" id="UP000663920"/>
    </source>
</evidence>
<gene>
    <name evidence="10" type="ORF">J3359_08770</name>
</gene>
<feature type="domain" description="SbsA Ig-like" evidence="5">
    <location>
        <begin position="1206"/>
        <end position="1314"/>
    </location>
</feature>
<feature type="chain" id="PRO_5037698747" evidence="4">
    <location>
        <begin position="20"/>
        <end position="3685"/>
    </location>
</feature>
<feature type="domain" description="MBG" evidence="6">
    <location>
        <begin position="2989"/>
        <end position="3057"/>
    </location>
</feature>
<dbReference type="InterPro" id="IPR058515">
    <property type="entry name" value="DUF8202"/>
</dbReference>
<dbReference type="InterPro" id="IPR001258">
    <property type="entry name" value="NHL_repeat"/>
</dbReference>
<dbReference type="CDD" id="cd14953">
    <property type="entry name" value="NHL_like_1"/>
    <property type="match status" value="2"/>
</dbReference>
<dbReference type="Pfam" id="PF01436">
    <property type="entry name" value="NHL"/>
    <property type="match status" value="6"/>
</dbReference>
<accession>A0A975CQL7</accession>
<dbReference type="EMBL" id="CP071869">
    <property type="protein sequence ID" value="QTE24336.1"/>
    <property type="molecule type" value="Genomic_DNA"/>
</dbReference>
<dbReference type="Proteomes" id="UP000663920">
    <property type="component" value="Chromosome"/>
</dbReference>
<evidence type="ECO:0000256" key="1">
    <source>
        <dbReference type="ARBA" id="ARBA00022729"/>
    </source>
</evidence>
<feature type="repeat" description="NHL" evidence="3">
    <location>
        <begin position="1497"/>
        <end position="1527"/>
    </location>
</feature>
<dbReference type="InterPro" id="IPR014755">
    <property type="entry name" value="Cu-Rt/internalin_Ig-like"/>
</dbReference>
<dbReference type="SUPFAM" id="SSF63829">
    <property type="entry name" value="Calcium-dependent phosphotriesterase"/>
    <property type="match status" value="3"/>
</dbReference>
<feature type="domain" description="MBG" evidence="6">
    <location>
        <begin position="2539"/>
        <end position="2607"/>
    </location>
</feature>
<feature type="repeat" description="NHL" evidence="3">
    <location>
        <begin position="1604"/>
        <end position="1634"/>
    </location>
</feature>
<feature type="domain" description="MBG" evidence="6">
    <location>
        <begin position="3139"/>
        <end position="3207"/>
    </location>
</feature>
<dbReference type="RefSeq" id="WP_208080308.1">
    <property type="nucleotide sequence ID" value="NZ_CP071869.1"/>
</dbReference>
<feature type="domain" description="MBG" evidence="6">
    <location>
        <begin position="2464"/>
        <end position="2532"/>
    </location>
</feature>
<evidence type="ECO:0000313" key="10">
    <source>
        <dbReference type="EMBL" id="QTE24336.1"/>
    </source>
</evidence>
<feature type="domain" description="MBG" evidence="6">
    <location>
        <begin position="3214"/>
        <end position="3282"/>
    </location>
</feature>
<feature type="repeat" description="NHL" evidence="3">
    <location>
        <begin position="2078"/>
        <end position="2113"/>
    </location>
</feature>
<reference evidence="10 11" key="1">
    <citation type="submission" date="2021-03" db="EMBL/GenBank/DDBJ databases">
        <title>Complete genome of Polaribacter_sp.SM13.</title>
        <authorList>
            <person name="Jeong S.W."/>
            <person name="Bae J.W."/>
        </authorList>
    </citation>
    <scope>NUCLEOTIDE SEQUENCE [LARGE SCALE GENOMIC DNA]</scope>
    <source>
        <strain evidence="10 11">SM13</strain>
    </source>
</reference>
<dbReference type="InterPro" id="IPR056822">
    <property type="entry name" value="TEN_NHL"/>
</dbReference>
<dbReference type="GO" id="GO:0005975">
    <property type="term" value="P:carbohydrate metabolic process"/>
    <property type="evidence" value="ECO:0007669"/>
    <property type="project" value="UniProtKB-ARBA"/>
</dbReference>
<dbReference type="SUPFAM" id="SSF63825">
    <property type="entry name" value="YWTD domain"/>
    <property type="match status" value="1"/>
</dbReference>
<name>A0A975CQL7_9FLAO</name>
<dbReference type="Pfam" id="PF26628">
    <property type="entry name" value="DUF8202"/>
    <property type="match status" value="1"/>
</dbReference>
<feature type="domain" description="MBG" evidence="6">
    <location>
        <begin position="3364"/>
        <end position="3433"/>
    </location>
</feature>
<dbReference type="GO" id="GO:0016020">
    <property type="term" value="C:membrane"/>
    <property type="evidence" value="ECO:0007669"/>
    <property type="project" value="InterPro"/>
</dbReference>
<dbReference type="KEGG" id="pcea:J3359_08770"/>
<evidence type="ECO:0000256" key="4">
    <source>
        <dbReference type="SAM" id="SignalP"/>
    </source>
</evidence>
<feature type="domain" description="MBG" evidence="6">
    <location>
        <begin position="2614"/>
        <end position="2682"/>
    </location>
</feature>
<dbReference type="Pfam" id="PF25021">
    <property type="entry name" value="TEN_NHL"/>
    <property type="match status" value="1"/>
</dbReference>
<dbReference type="InterPro" id="IPR032812">
    <property type="entry name" value="SbsA_Ig"/>
</dbReference>
<feature type="domain" description="MBG" evidence="6">
    <location>
        <begin position="3064"/>
        <end position="3132"/>
    </location>
</feature>
<dbReference type="GO" id="GO:0005509">
    <property type="term" value="F:calcium ion binding"/>
    <property type="evidence" value="ECO:0007669"/>
    <property type="project" value="InterPro"/>
</dbReference>
<keyword evidence="11" id="KW-1185">Reference proteome</keyword>
<dbReference type="Pfam" id="PF18962">
    <property type="entry name" value="Por_Secre_tail"/>
    <property type="match status" value="1"/>
</dbReference>
<feature type="domain" description="Teneurin NHL" evidence="8">
    <location>
        <begin position="877"/>
        <end position="1024"/>
    </location>
</feature>
<feature type="domain" description="MBG" evidence="6">
    <location>
        <begin position="2839"/>
        <end position="2907"/>
    </location>
</feature>
<evidence type="ECO:0000259" key="8">
    <source>
        <dbReference type="Pfam" id="PF25021"/>
    </source>
</evidence>
<keyword evidence="1 4" id="KW-0732">Signal</keyword>
<feature type="domain" description="Secretion system C-terminal sorting" evidence="7">
    <location>
        <begin position="3614"/>
        <end position="3682"/>
    </location>
</feature>
<feature type="domain" description="SbsA Ig-like" evidence="5">
    <location>
        <begin position="1730"/>
        <end position="1840"/>
    </location>
</feature>
<feature type="signal peptide" evidence="4">
    <location>
        <begin position="1"/>
        <end position="19"/>
    </location>
</feature>
<dbReference type="Pfam" id="PF13205">
    <property type="entry name" value="Big_5"/>
    <property type="match status" value="4"/>
</dbReference>
<feature type="domain" description="MBG" evidence="6">
    <location>
        <begin position="3289"/>
        <end position="3357"/>
    </location>
</feature>
<dbReference type="SUPFAM" id="SSF49899">
    <property type="entry name" value="Concanavalin A-like lectins/glucanases"/>
    <property type="match status" value="1"/>
</dbReference>
<evidence type="ECO:0000256" key="3">
    <source>
        <dbReference type="PROSITE-ProRule" id="PRU00504"/>
    </source>
</evidence>
<proteinExistence type="predicted"/>
<dbReference type="PANTHER" id="PTHR13833:SF71">
    <property type="entry name" value="NHL DOMAIN-CONTAINING PROTEIN"/>
    <property type="match status" value="1"/>
</dbReference>
<feature type="domain" description="SbsA Ig-like" evidence="5">
    <location>
        <begin position="2263"/>
        <end position="2372"/>
    </location>
</feature>
<feature type="domain" description="MBG" evidence="6">
    <location>
        <begin position="2689"/>
        <end position="2757"/>
    </location>
</feature>
<dbReference type="GO" id="GO:0004553">
    <property type="term" value="F:hydrolase activity, hydrolyzing O-glycosyl compounds"/>
    <property type="evidence" value="ECO:0007669"/>
    <property type="project" value="UniProtKB-ARBA"/>
</dbReference>
<dbReference type="Gene3D" id="2.60.40.1220">
    <property type="match status" value="1"/>
</dbReference>
<dbReference type="Gene3D" id="2.120.10.30">
    <property type="entry name" value="TolB, C-terminal domain"/>
    <property type="match status" value="9"/>
</dbReference>
<dbReference type="Pfam" id="PF18676">
    <property type="entry name" value="MBG_2"/>
    <property type="match status" value="14"/>
</dbReference>
<keyword evidence="2" id="KW-0677">Repeat</keyword>
<evidence type="ECO:0000259" key="6">
    <source>
        <dbReference type="Pfam" id="PF18676"/>
    </source>
</evidence>
<dbReference type="InterPro" id="IPR011042">
    <property type="entry name" value="6-blade_b-propeller_TolB-like"/>
</dbReference>
<feature type="domain" description="MBG" evidence="6">
    <location>
        <begin position="3439"/>
        <end position="3515"/>
    </location>
</feature>
<dbReference type="SUPFAM" id="SSF49313">
    <property type="entry name" value="Cadherin-like"/>
    <property type="match status" value="1"/>
</dbReference>
<evidence type="ECO:0000259" key="9">
    <source>
        <dbReference type="Pfam" id="PF26628"/>
    </source>
</evidence>
<feature type="domain" description="SbsA Ig-like" evidence="5">
    <location>
        <begin position="701"/>
        <end position="804"/>
    </location>
</feature>
<feature type="domain" description="MBG" evidence="6">
    <location>
        <begin position="2764"/>
        <end position="2832"/>
    </location>
</feature>